<keyword evidence="2" id="KW-0648">Protein biosynthesis</keyword>
<dbReference type="PANTHER" id="PTHR43261:SF1">
    <property type="entry name" value="RIBOSOME-RELEASING FACTOR 2, MITOCHONDRIAL"/>
    <property type="match status" value="1"/>
</dbReference>
<dbReference type="CDD" id="cd01434">
    <property type="entry name" value="EFG_mtEFG1_IV"/>
    <property type="match status" value="1"/>
</dbReference>
<dbReference type="Gene3D" id="3.30.70.240">
    <property type="match status" value="1"/>
</dbReference>
<proteinExistence type="predicted"/>
<dbReference type="Gene3D" id="3.30.230.10">
    <property type="match status" value="1"/>
</dbReference>
<dbReference type="InterPro" id="IPR020568">
    <property type="entry name" value="Ribosomal_Su5_D2-typ_SF"/>
</dbReference>
<evidence type="ECO:0000259" key="4">
    <source>
        <dbReference type="SMART" id="SM00889"/>
    </source>
</evidence>
<dbReference type="Pfam" id="PF03764">
    <property type="entry name" value="EFG_IV"/>
    <property type="match status" value="1"/>
</dbReference>
<dbReference type="InterPro" id="IPR041095">
    <property type="entry name" value="EFG_II"/>
</dbReference>
<dbReference type="SUPFAM" id="SSF54211">
    <property type="entry name" value="Ribosomal protein S5 domain 2-like"/>
    <property type="match status" value="1"/>
</dbReference>
<name>A0AAE2RTQ9_CLOBE</name>
<dbReference type="Proteomes" id="UP000631418">
    <property type="component" value="Unassembled WGS sequence"/>
</dbReference>
<dbReference type="SMART" id="SM00889">
    <property type="entry name" value="EFG_IV"/>
    <property type="match status" value="1"/>
</dbReference>
<keyword evidence="1" id="KW-0547">Nucleotide-binding</keyword>
<evidence type="ECO:0000256" key="3">
    <source>
        <dbReference type="ARBA" id="ARBA00023134"/>
    </source>
</evidence>
<dbReference type="RefSeq" id="WP_158380897.1">
    <property type="nucleotide sequence ID" value="NZ_CP073279.1"/>
</dbReference>
<dbReference type="InterPro" id="IPR005517">
    <property type="entry name" value="Transl_elong_EFG/EF2_IV"/>
</dbReference>
<dbReference type="SUPFAM" id="SSF54980">
    <property type="entry name" value="EF-G C-terminal domain-like"/>
    <property type="match status" value="1"/>
</dbReference>
<dbReference type="EMBL" id="JADOEF010000001">
    <property type="protein sequence ID" value="MBF7810394.1"/>
    <property type="molecule type" value="Genomic_DNA"/>
</dbReference>
<dbReference type="GO" id="GO:0003746">
    <property type="term" value="F:translation elongation factor activity"/>
    <property type="evidence" value="ECO:0007669"/>
    <property type="project" value="InterPro"/>
</dbReference>
<comment type="caution">
    <text evidence="5">The sequence shown here is derived from an EMBL/GenBank/DDBJ whole genome shotgun (WGS) entry which is preliminary data.</text>
</comment>
<dbReference type="Pfam" id="PF14492">
    <property type="entry name" value="EFG_III"/>
    <property type="match status" value="1"/>
</dbReference>
<dbReference type="InterPro" id="IPR035647">
    <property type="entry name" value="EFG_III/V"/>
</dbReference>
<dbReference type="Gene3D" id="3.30.70.870">
    <property type="entry name" value="Elongation Factor G (Translational Gtpase), domain 3"/>
    <property type="match status" value="1"/>
</dbReference>
<dbReference type="GO" id="GO:0005525">
    <property type="term" value="F:GTP binding"/>
    <property type="evidence" value="ECO:0007669"/>
    <property type="project" value="UniProtKB-KW"/>
</dbReference>
<keyword evidence="3" id="KW-0342">GTP-binding</keyword>
<dbReference type="AlphaFoldDB" id="A0AAE2RTQ9"/>
<reference evidence="5" key="1">
    <citation type="submission" date="2020-11" db="EMBL/GenBank/DDBJ databases">
        <authorList>
            <person name="Thieme N."/>
            <person name="Liebl W."/>
            <person name="Zverlov V."/>
        </authorList>
    </citation>
    <scope>NUCLEOTIDE SEQUENCE</scope>
    <source>
        <strain evidence="5">NT08</strain>
    </source>
</reference>
<dbReference type="PANTHER" id="PTHR43261">
    <property type="entry name" value="TRANSLATION ELONGATION FACTOR G-RELATED"/>
    <property type="match status" value="1"/>
</dbReference>
<gene>
    <name evidence="5" type="ORF">IS491_17380</name>
</gene>
<protein>
    <recommendedName>
        <fullName evidence="4">Translation elongation factor EFG/EF2 domain-containing protein</fullName>
    </recommendedName>
</protein>
<evidence type="ECO:0000313" key="6">
    <source>
        <dbReference type="Proteomes" id="UP000631418"/>
    </source>
</evidence>
<feature type="domain" description="Translation elongation factor EFG/EF2" evidence="4">
    <location>
        <begin position="82"/>
        <end position="200"/>
    </location>
</feature>
<evidence type="ECO:0000256" key="2">
    <source>
        <dbReference type="ARBA" id="ARBA00022917"/>
    </source>
</evidence>
<evidence type="ECO:0000256" key="1">
    <source>
        <dbReference type="ARBA" id="ARBA00022741"/>
    </source>
</evidence>
<dbReference type="InterPro" id="IPR047872">
    <property type="entry name" value="EFG_IV"/>
</dbReference>
<dbReference type="InterPro" id="IPR014721">
    <property type="entry name" value="Ribsml_uS5_D2-typ_fold_subgr"/>
</dbReference>
<dbReference type="GO" id="GO:0032790">
    <property type="term" value="P:ribosome disassembly"/>
    <property type="evidence" value="ECO:0007669"/>
    <property type="project" value="TreeGrafter"/>
</dbReference>
<organism evidence="5 6">
    <name type="scientific">Clostridium beijerinckii</name>
    <name type="common">Clostridium MP</name>
    <dbReference type="NCBI Taxonomy" id="1520"/>
    <lineage>
        <taxon>Bacteria</taxon>
        <taxon>Bacillati</taxon>
        <taxon>Bacillota</taxon>
        <taxon>Clostridia</taxon>
        <taxon>Eubacteriales</taxon>
        <taxon>Clostridiaceae</taxon>
        <taxon>Clostridium</taxon>
    </lineage>
</organism>
<evidence type="ECO:0000313" key="5">
    <source>
        <dbReference type="EMBL" id="MBF7810394.1"/>
    </source>
</evidence>
<accession>A0AAE2RTQ9</accession>
<sequence length="309" mass="35634">MSENKIKEPVIFIVIEPNTKANYINIFKALRSIYEKEPSFKIYTKDKTKYVIIAGVEEETLQIVIEALRKEFNIEFKAGDTQIIYKQTIKNTIKSEGRYIKQSGVESYGHCFIEIEPKDRGKGYEFINKIYDDEVIPKEFIECINSGIQESISLGMCCGYSLTDIKVTLYDGSYHKTYSRQMAFKIAGYIAIREAIKDIELTFLEPILKLVLESKDNKEDIIRLIHNSSGKIEDGASNGEITVYIPLRETIGSASVALKNLFKHALSIDISHYEEIPYEIQKNIANEEDFYRCEYVDLLNYKIEEDETL</sequence>